<dbReference type="RefSeq" id="WP_020639468.1">
    <property type="nucleotide sequence ID" value="NZ_QHHU01000067.1"/>
</dbReference>
<proteinExistence type="predicted"/>
<dbReference type="GO" id="GO:0005506">
    <property type="term" value="F:iron ion binding"/>
    <property type="evidence" value="ECO:0007669"/>
    <property type="project" value="InterPro"/>
</dbReference>
<accession>A0A428W3K2</accession>
<sequence>MLRDTPSLVPNAVNEVVRLESPLRAFGRIVESDTTLSGTRIPAGARMLGLGAMPPTRQCLAGTIEQVWVKAAA</sequence>
<protein>
    <submittedName>
        <fullName evidence="1">Uncharacterized protein</fullName>
    </submittedName>
</protein>
<gene>
    <name evidence="1" type="ORF">DMA12_36065</name>
</gene>
<dbReference type="OrthoDB" id="9801155at2"/>
<dbReference type="Proteomes" id="UP000286716">
    <property type="component" value="Unassembled WGS sequence"/>
</dbReference>
<evidence type="ECO:0000313" key="1">
    <source>
        <dbReference type="EMBL" id="RSM37649.1"/>
    </source>
</evidence>
<dbReference type="SUPFAM" id="SSF48264">
    <property type="entry name" value="Cytochrome P450"/>
    <property type="match status" value="1"/>
</dbReference>
<comment type="caution">
    <text evidence="1">The sequence shown here is derived from an EMBL/GenBank/DDBJ whole genome shotgun (WGS) entry which is preliminary data.</text>
</comment>
<evidence type="ECO:0000313" key="2">
    <source>
        <dbReference type="Proteomes" id="UP000286716"/>
    </source>
</evidence>
<dbReference type="InterPro" id="IPR036396">
    <property type="entry name" value="Cyt_P450_sf"/>
</dbReference>
<keyword evidence="2" id="KW-1185">Reference proteome</keyword>
<dbReference type="AlphaFoldDB" id="A0A428W3K2"/>
<organism evidence="1 2">
    <name type="scientific">Amycolatopsis balhimycina DSM 5908</name>
    <dbReference type="NCBI Taxonomy" id="1081091"/>
    <lineage>
        <taxon>Bacteria</taxon>
        <taxon>Bacillati</taxon>
        <taxon>Actinomycetota</taxon>
        <taxon>Actinomycetes</taxon>
        <taxon>Pseudonocardiales</taxon>
        <taxon>Pseudonocardiaceae</taxon>
        <taxon>Amycolatopsis</taxon>
    </lineage>
</organism>
<name>A0A428W3K2_AMYBA</name>
<dbReference type="Gene3D" id="1.10.630.10">
    <property type="entry name" value="Cytochrome P450"/>
    <property type="match status" value="1"/>
</dbReference>
<reference evidence="1 2" key="1">
    <citation type="submission" date="2018-05" db="EMBL/GenBank/DDBJ databases">
        <title>Evolution of GPA BGCs.</title>
        <authorList>
            <person name="Waglechner N."/>
            <person name="Wright G.D."/>
        </authorList>
    </citation>
    <scope>NUCLEOTIDE SEQUENCE [LARGE SCALE GENOMIC DNA]</scope>
    <source>
        <strain evidence="1 2">DSM 5908</strain>
    </source>
</reference>
<dbReference type="GO" id="GO:0016705">
    <property type="term" value="F:oxidoreductase activity, acting on paired donors, with incorporation or reduction of molecular oxygen"/>
    <property type="evidence" value="ECO:0007669"/>
    <property type="project" value="InterPro"/>
</dbReference>
<dbReference type="EMBL" id="QHHU01000067">
    <property type="protein sequence ID" value="RSM37649.1"/>
    <property type="molecule type" value="Genomic_DNA"/>
</dbReference>
<dbReference type="GO" id="GO:0004497">
    <property type="term" value="F:monooxygenase activity"/>
    <property type="evidence" value="ECO:0007669"/>
    <property type="project" value="InterPro"/>
</dbReference>
<dbReference type="GO" id="GO:0020037">
    <property type="term" value="F:heme binding"/>
    <property type="evidence" value="ECO:0007669"/>
    <property type="project" value="InterPro"/>
</dbReference>